<dbReference type="Pfam" id="PF03446">
    <property type="entry name" value="NAD_binding_2"/>
    <property type="match status" value="1"/>
</dbReference>
<comment type="caution">
    <text evidence="4">The sequence shown here is derived from an EMBL/GenBank/DDBJ whole genome shotgun (WGS) entry which is preliminary data.</text>
</comment>
<keyword evidence="1" id="KW-0560">Oxidoreductase</keyword>
<evidence type="ECO:0000259" key="2">
    <source>
        <dbReference type="Pfam" id="PF03446"/>
    </source>
</evidence>
<feature type="domain" description="6-phosphogluconate dehydrogenase NADP-binding" evidence="2">
    <location>
        <begin position="29"/>
        <end position="149"/>
    </location>
</feature>
<evidence type="ECO:0000313" key="4">
    <source>
        <dbReference type="EMBL" id="MDO6673424.1"/>
    </source>
</evidence>
<name>A0AAP4U108_9GAMM</name>
<dbReference type="PANTHER" id="PTHR43060">
    <property type="entry name" value="3-HYDROXYISOBUTYRATE DEHYDROGENASE-LIKE 1, MITOCHONDRIAL-RELATED"/>
    <property type="match status" value="1"/>
</dbReference>
<dbReference type="InterPro" id="IPR013328">
    <property type="entry name" value="6PGD_dom2"/>
</dbReference>
<dbReference type="Proteomes" id="UP001170481">
    <property type="component" value="Unassembled WGS sequence"/>
</dbReference>
<dbReference type="Pfam" id="PF14833">
    <property type="entry name" value="NAD_binding_11"/>
    <property type="match status" value="1"/>
</dbReference>
<dbReference type="InterPro" id="IPR008927">
    <property type="entry name" value="6-PGluconate_DH-like_C_sf"/>
</dbReference>
<evidence type="ECO:0000259" key="3">
    <source>
        <dbReference type="Pfam" id="PF14833"/>
    </source>
</evidence>
<dbReference type="PANTHER" id="PTHR43060:SF15">
    <property type="entry name" value="3-HYDROXYISOBUTYRATE DEHYDROGENASE-LIKE 1, MITOCHONDRIAL-RELATED"/>
    <property type="match status" value="1"/>
</dbReference>
<dbReference type="GO" id="GO:0016491">
    <property type="term" value="F:oxidoreductase activity"/>
    <property type="evidence" value="ECO:0007669"/>
    <property type="project" value="UniProtKB-KW"/>
</dbReference>
<organism evidence="4 5">
    <name type="scientific">Cobetia amphilecti</name>
    <dbReference type="NCBI Taxonomy" id="1055104"/>
    <lineage>
        <taxon>Bacteria</taxon>
        <taxon>Pseudomonadati</taxon>
        <taxon>Pseudomonadota</taxon>
        <taxon>Gammaproteobacteria</taxon>
        <taxon>Oceanospirillales</taxon>
        <taxon>Halomonadaceae</taxon>
        <taxon>Cobetia</taxon>
    </lineage>
</organism>
<evidence type="ECO:0000313" key="5">
    <source>
        <dbReference type="Proteomes" id="UP001170481"/>
    </source>
</evidence>
<proteinExistence type="predicted"/>
<dbReference type="EMBL" id="JAUORK010000024">
    <property type="protein sequence ID" value="MDO6673424.1"/>
    <property type="molecule type" value="Genomic_DNA"/>
</dbReference>
<dbReference type="Gene3D" id="1.10.1040.10">
    <property type="entry name" value="N-(1-d-carboxylethyl)-l-norvaline Dehydrogenase, domain 2"/>
    <property type="match status" value="1"/>
</dbReference>
<dbReference type="InterPro" id="IPR006115">
    <property type="entry name" value="6PGDH_NADP-bd"/>
</dbReference>
<dbReference type="SUPFAM" id="SSF48179">
    <property type="entry name" value="6-phosphogluconate dehydrogenase C-terminal domain-like"/>
    <property type="match status" value="1"/>
</dbReference>
<evidence type="ECO:0000256" key="1">
    <source>
        <dbReference type="ARBA" id="ARBA00023002"/>
    </source>
</evidence>
<dbReference type="InterPro" id="IPR029154">
    <property type="entry name" value="HIBADH-like_NADP-bd"/>
</dbReference>
<dbReference type="RefSeq" id="WP_303568126.1">
    <property type="nucleotide sequence ID" value="NZ_JAUORK010000024.1"/>
</dbReference>
<protein>
    <submittedName>
        <fullName evidence="4">NAD-binding protein</fullName>
    </submittedName>
</protein>
<dbReference type="Gene3D" id="3.40.50.720">
    <property type="entry name" value="NAD(P)-binding Rossmann-like Domain"/>
    <property type="match status" value="1"/>
</dbReference>
<dbReference type="GO" id="GO:0050661">
    <property type="term" value="F:NADP binding"/>
    <property type="evidence" value="ECO:0007669"/>
    <property type="project" value="InterPro"/>
</dbReference>
<feature type="domain" description="3-hydroxyisobutyrate dehydrogenase-like NAD-binding" evidence="3">
    <location>
        <begin position="152"/>
        <end position="251"/>
    </location>
</feature>
<sequence>MKICVIGDAPIGTRAIQALAHSGVEGVLAVAAPEGQVASHSSFSAEVYLMALATSQQVQKVLTGKQGLLRRAPPGSTVIDLCSGDVTLSRELAVQTRLAGHHWLEAATSRNPADEANDSLTLLIGSDEATVTRMTTLLDAICTQHLHVGDAGCGHAAALASDYLHAAHLITTAEAVAMAYRAGVTPQACIDAINLGAGRSAVSEVNFPRWVLPGRYDSGISTGQLRRDLRLARSFVTTLNLPEGLMKAVFERCQPPELCPADEDDLHHLCDRWLSKVPAQLPPPRLTETRAPRPQALAISALPDADR</sequence>
<dbReference type="AlphaFoldDB" id="A0AAP4U108"/>
<accession>A0AAP4U108</accession>
<reference evidence="4" key="1">
    <citation type="submission" date="2023-07" db="EMBL/GenBank/DDBJ databases">
        <title>Genome content predicts the carbon catabolic preferences of heterotrophic bacteria.</title>
        <authorList>
            <person name="Gralka M."/>
        </authorList>
    </citation>
    <scope>NUCLEOTIDE SEQUENCE</scope>
    <source>
        <strain evidence="4">C2R13</strain>
    </source>
</reference>
<dbReference type="InterPro" id="IPR036291">
    <property type="entry name" value="NAD(P)-bd_dom_sf"/>
</dbReference>
<gene>
    <name evidence="4" type="ORF">Q4535_15025</name>
</gene>
<dbReference type="SUPFAM" id="SSF51735">
    <property type="entry name" value="NAD(P)-binding Rossmann-fold domains"/>
    <property type="match status" value="1"/>
</dbReference>
<dbReference type="GO" id="GO:0051287">
    <property type="term" value="F:NAD binding"/>
    <property type="evidence" value="ECO:0007669"/>
    <property type="project" value="InterPro"/>
</dbReference>